<dbReference type="SMART" id="SM01040">
    <property type="entry name" value="Bro-N"/>
    <property type="match status" value="1"/>
</dbReference>
<dbReference type="PANTHER" id="PTHR36180">
    <property type="entry name" value="DNA-BINDING PROTEIN-RELATED-RELATED"/>
    <property type="match status" value="1"/>
</dbReference>
<evidence type="ECO:0000313" key="2">
    <source>
        <dbReference type="EMBL" id="BAW20872.1"/>
    </source>
</evidence>
<accession>A0A1L7N5Y8</accession>
<dbReference type="InterPro" id="IPR003497">
    <property type="entry name" value="BRO_N_domain"/>
</dbReference>
<evidence type="ECO:0000259" key="1">
    <source>
        <dbReference type="PROSITE" id="PS51750"/>
    </source>
</evidence>
<gene>
    <name evidence="2" type="ORF">KF715C_ch2990</name>
</gene>
<dbReference type="Pfam" id="PF02498">
    <property type="entry name" value="Bro-N"/>
    <property type="match status" value="1"/>
</dbReference>
<reference evidence="2 3" key="1">
    <citation type="submission" date="2015-11" db="EMBL/GenBank/DDBJ databases">
        <title>Complete genome sequencing of a biphenyl-degrading bacterium, Pseudomonas putida KF715 (=NBRC110667).</title>
        <authorList>
            <person name="Suenaga H."/>
            <person name="Fujihara N."/>
            <person name="Watanabe T."/>
            <person name="Hirose J."/>
            <person name="Kimura N."/>
            <person name="Yamazoe A."/>
            <person name="Hosoyama A."/>
            <person name="Shimodaira J."/>
            <person name="Furukawa K."/>
        </authorList>
    </citation>
    <scope>NUCLEOTIDE SEQUENCE [LARGE SCALE GENOMIC DNA]</scope>
    <source>
        <strain evidence="2 3">KF715</strain>
    </source>
</reference>
<dbReference type="PANTHER" id="PTHR36180:SF2">
    <property type="entry name" value="BRO FAMILY PROTEIN"/>
    <property type="match status" value="1"/>
</dbReference>
<proteinExistence type="predicted"/>
<organism evidence="2 3">
    <name type="scientific">Pseudomonas putida</name>
    <name type="common">Arthrobacter siderocapsulatus</name>
    <dbReference type="NCBI Taxonomy" id="303"/>
    <lineage>
        <taxon>Bacteria</taxon>
        <taxon>Pseudomonadati</taxon>
        <taxon>Pseudomonadota</taxon>
        <taxon>Gammaproteobacteria</taxon>
        <taxon>Pseudomonadales</taxon>
        <taxon>Pseudomonadaceae</taxon>
        <taxon>Pseudomonas</taxon>
    </lineage>
</organism>
<name>A0A1L7N5Y8_PSEPU</name>
<evidence type="ECO:0000313" key="3">
    <source>
        <dbReference type="Proteomes" id="UP000218731"/>
    </source>
</evidence>
<sequence length="265" mass="30183">MTIPVLFEFDALPVRVMTGEDGEHWFCAKDICTVLGYSNASKTVGDHCREKGITKRYTLTEKGQQELQFIDEGNLYRLIIKSRKEEARSFESWVCDEVLPALRKTGGYQLDKRSTAATRIANHRLRLALGKELYRTRDPALRTLIHQQLTDVSNALGLPTPEIDSLGRTEPIAPDILKSFWEALAYLDGKGVDYNHTSRSNVLAVNLPELSRLIREHGQSLRFDTALREAMWKSRSPRCLHKNIAVHSRLTGGTIKCWVFERLTE</sequence>
<dbReference type="Proteomes" id="UP000218731">
    <property type="component" value="Chromosome 1"/>
</dbReference>
<dbReference type="AlphaFoldDB" id="A0A1L7N5Y8"/>
<feature type="domain" description="Bro-N" evidence="1">
    <location>
        <begin position="1"/>
        <end position="106"/>
    </location>
</feature>
<dbReference type="RefSeq" id="WP_033744332.1">
    <property type="nucleotide sequence ID" value="NZ_AP015029.1"/>
</dbReference>
<dbReference type="PROSITE" id="PS51750">
    <property type="entry name" value="BRO_N"/>
    <property type="match status" value="1"/>
</dbReference>
<dbReference type="EMBL" id="AP015029">
    <property type="protein sequence ID" value="BAW20872.1"/>
    <property type="molecule type" value="Genomic_DNA"/>
</dbReference>
<protein>
    <recommendedName>
        <fullName evidence="1">Bro-N domain-containing protein</fullName>
    </recommendedName>
</protein>